<evidence type="ECO:0000313" key="1">
    <source>
        <dbReference type="Ensembl" id="ENSSANP00000077468.1"/>
    </source>
</evidence>
<dbReference type="Proteomes" id="UP000472260">
    <property type="component" value="Unassembled WGS sequence"/>
</dbReference>
<dbReference type="SUPFAM" id="SSF55945">
    <property type="entry name" value="TATA-box binding protein-like"/>
    <property type="match status" value="1"/>
</dbReference>
<protein>
    <submittedName>
        <fullName evidence="1">Uncharacterized protein</fullName>
    </submittedName>
</protein>
<name>A0A671R2X8_9TELE</name>
<proteinExistence type="predicted"/>
<accession>A0A671R2X8</accession>
<dbReference type="AlphaFoldDB" id="A0A671R2X8"/>
<reference evidence="1" key="2">
    <citation type="submission" date="2025-09" db="UniProtKB">
        <authorList>
            <consortium name="Ensembl"/>
        </authorList>
    </citation>
    <scope>IDENTIFICATION</scope>
</reference>
<reference evidence="1" key="1">
    <citation type="submission" date="2025-08" db="UniProtKB">
        <authorList>
            <consortium name="Ensembl"/>
        </authorList>
    </citation>
    <scope>IDENTIFICATION</scope>
</reference>
<keyword evidence="2" id="KW-1185">Reference proteome</keyword>
<sequence>SGVVATLPLRECIISLIILTAWRSLSCPRSELRLDLTLGCGQTFR</sequence>
<organism evidence="1 2">
    <name type="scientific">Sinocyclocheilus anshuiensis</name>
    <dbReference type="NCBI Taxonomy" id="1608454"/>
    <lineage>
        <taxon>Eukaryota</taxon>
        <taxon>Metazoa</taxon>
        <taxon>Chordata</taxon>
        <taxon>Craniata</taxon>
        <taxon>Vertebrata</taxon>
        <taxon>Euteleostomi</taxon>
        <taxon>Actinopterygii</taxon>
        <taxon>Neopterygii</taxon>
        <taxon>Teleostei</taxon>
        <taxon>Ostariophysi</taxon>
        <taxon>Cypriniformes</taxon>
        <taxon>Cyprinidae</taxon>
        <taxon>Cyprininae</taxon>
        <taxon>Sinocyclocheilus</taxon>
    </lineage>
</organism>
<evidence type="ECO:0000313" key="2">
    <source>
        <dbReference type="Proteomes" id="UP000472260"/>
    </source>
</evidence>
<dbReference type="Ensembl" id="ENSSANT00000082357.1">
    <property type="protein sequence ID" value="ENSSANP00000077468.1"/>
    <property type="gene ID" value="ENSSANG00000038603.1"/>
</dbReference>
<dbReference type="Gene3D" id="3.30.310.40">
    <property type="match status" value="1"/>
</dbReference>